<dbReference type="EMBL" id="BAABDO010000194">
    <property type="protein sequence ID" value="GAA3508304.1"/>
    <property type="molecule type" value="Genomic_DNA"/>
</dbReference>
<accession>A0ABP6UIA7</accession>
<feature type="region of interest" description="Disordered" evidence="1">
    <location>
        <begin position="1"/>
        <end position="55"/>
    </location>
</feature>
<comment type="caution">
    <text evidence="2">The sequence shown here is derived from an EMBL/GenBank/DDBJ whole genome shotgun (WGS) entry which is preliminary data.</text>
</comment>
<proteinExistence type="predicted"/>
<protein>
    <submittedName>
        <fullName evidence="2">Uncharacterized protein</fullName>
    </submittedName>
</protein>
<gene>
    <name evidence="2" type="ORF">GCM10022416_62260</name>
</gene>
<reference evidence="3" key="1">
    <citation type="journal article" date="2019" name="Int. J. Syst. Evol. Microbiol.">
        <title>The Global Catalogue of Microorganisms (GCM) 10K type strain sequencing project: providing services to taxonomists for standard genome sequencing and annotation.</title>
        <authorList>
            <consortium name="The Broad Institute Genomics Platform"/>
            <consortium name="The Broad Institute Genome Sequencing Center for Infectious Disease"/>
            <person name="Wu L."/>
            <person name="Ma J."/>
        </authorList>
    </citation>
    <scope>NUCLEOTIDE SEQUENCE [LARGE SCALE GENOMIC DNA]</scope>
    <source>
        <strain evidence="3">JCM 17316</strain>
    </source>
</reference>
<feature type="compositionally biased region" description="Basic and acidic residues" evidence="1">
    <location>
        <begin position="21"/>
        <end position="32"/>
    </location>
</feature>
<organism evidence="2 3">
    <name type="scientific">Actinomadura keratinilytica</name>
    <dbReference type="NCBI Taxonomy" id="547461"/>
    <lineage>
        <taxon>Bacteria</taxon>
        <taxon>Bacillati</taxon>
        <taxon>Actinomycetota</taxon>
        <taxon>Actinomycetes</taxon>
        <taxon>Streptosporangiales</taxon>
        <taxon>Thermomonosporaceae</taxon>
        <taxon>Actinomadura</taxon>
    </lineage>
</organism>
<evidence type="ECO:0000313" key="2">
    <source>
        <dbReference type="EMBL" id="GAA3508304.1"/>
    </source>
</evidence>
<name>A0ABP6UIA7_9ACTN</name>
<evidence type="ECO:0000256" key="1">
    <source>
        <dbReference type="SAM" id="MobiDB-lite"/>
    </source>
</evidence>
<evidence type="ECO:0000313" key="3">
    <source>
        <dbReference type="Proteomes" id="UP001500266"/>
    </source>
</evidence>
<sequence length="107" mass="11464">MRPSPLSRTCRDDGVAVARSDGPRRADARDRPAFGPGRLPGHRARRPVQVRTHDGAAPVRARSALIAPYVRHQLTAEGEQMLFCHLDPASARSVACKGRMTGGGAPC</sequence>
<keyword evidence="3" id="KW-1185">Reference proteome</keyword>
<dbReference type="Proteomes" id="UP001500266">
    <property type="component" value="Unassembled WGS sequence"/>
</dbReference>